<dbReference type="RefSeq" id="WP_198733636.1">
    <property type="nucleotide sequence ID" value="NZ_JAEINH010000006.1"/>
</dbReference>
<feature type="compositionally biased region" description="Low complexity" evidence="3">
    <location>
        <begin position="158"/>
        <end position="186"/>
    </location>
</feature>
<dbReference type="AlphaFoldDB" id="A0A934I3T4"/>
<dbReference type="Proteomes" id="UP000602087">
    <property type="component" value="Unassembled WGS sequence"/>
</dbReference>
<sequence length="199" mass="21078">MSVDTKVTVAGWVGTQPKHFVSESGTDFTSFRLASTKRYFDRAEERWVDGPTTWFTVKTWRGTAVNVAESLRRSDPVVVHGTLTSEEWTSPEGPRSSFVIEADALGPDLSRGQATFRHTVHQRATDGDGGPRGAARTTDGEDALDTPDSGKEDVWTVAPGGAPAPSDASSDQAVEGGTATDEGAADTADREELLVPAGA</sequence>
<dbReference type="InterPro" id="IPR000424">
    <property type="entry name" value="Primosome_PriB/ssb"/>
</dbReference>
<keyword evidence="5" id="KW-1185">Reference proteome</keyword>
<protein>
    <submittedName>
        <fullName evidence="4">Single-stranded DNA-binding protein</fullName>
    </submittedName>
</protein>
<reference evidence="4" key="1">
    <citation type="submission" date="2020-12" db="EMBL/GenBank/DDBJ databases">
        <title>Sanguibacter suaedae sp. nov., isolated from Suaeda aralocaspica.</title>
        <authorList>
            <person name="Ma Q."/>
        </authorList>
    </citation>
    <scope>NUCLEOTIDE SEQUENCE</scope>
    <source>
        <strain evidence="4">YZGR15</strain>
    </source>
</reference>
<dbReference type="EMBL" id="JAEINH010000006">
    <property type="protein sequence ID" value="MBI9115069.1"/>
    <property type="molecule type" value="Genomic_DNA"/>
</dbReference>
<gene>
    <name evidence="4" type="ORF">JAV76_08600</name>
</gene>
<dbReference type="Pfam" id="PF00436">
    <property type="entry name" value="SSB"/>
    <property type="match status" value="1"/>
</dbReference>
<evidence type="ECO:0000313" key="5">
    <source>
        <dbReference type="Proteomes" id="UP000602087"/>
    </source>
</evidence>
<evidence type="ECO:0000256" key="3">
    <source>
        <dbReference type="SAM" id="MobiDB-lite"/>
    </source>
</evidence>
<keyword evidence="1 2" id="KW-0238">DNA-binding</keyword>
<dbReference type="GO" id="GO:0003697">
    <property type="term" value="F:single-stranded DNA binding"/>
    <property type="evidence" value="ECO:0007669"/>
    <property type="project" value="InterPro"/>
</dbReference>
<evidence type="ECO:0000256" key="1">
    <source>
        <dbReference type="ARBA" id="ARBA00023125"/>
    </source>
</evidence>
<organism evidence="4 5">
    <name type="scientific">Sanguibacter suaedae</name>
    <dbReference type="NCBI Taxonomy" id="2795737"/>
    <lineage>
        <taxon>Bacteria</taxon>
        <taxon>Bacillati</taxon>
        <taxon>Actinomycetota</taxon>
        <taxon>Actinomycetes</taxon>
        <taxon>Micrococcales</taxon>
        <taxon>Sanguibacteraceae</taxon>
        <taxon>Sanguibacter</taxon>
    </lineage>
</organism>
<name>A0A934I3T4_9MICO</name>
<dbReference type="PROSITE" id="PS50935">
    <property type="entry name" value="SSB"/>
    <property type="match status" value="1"/>
</dbReference>
<evidence type="ECO:0000256" key="2">
    <source>
        <dbReference type="PROSITE-ProRule" id="PRU00252"/>
    </source>
</evidence>
<proteinExistence type="predicted"/>
<comment type="caution">
    <text evidence="4">The sequence shown here is derived from an EMBL/GenBank/DDBJ whole genome shotgun (WGS) entry which is preliminary data.</text>
</comment>
<feature type="region of interest" description="Disordered" evidence="3">
    <location>
        <begin position="120"/>
        <end position="199"/>
    </location>
</feature>
<dbReference type="InterPro" id="IPR012340">
    <property type="entry name" value="NA-bd_OB-fold"/>
</dbReference>
<dbReference type="Gene3D" id="2.40.50.140">
    <property type="entry name" value="Nucleic acid-binding proteins"/>
    <property type="match status" value="1"/>
</dbReference>
<evidence type="ECO:0000313" key="4">
    <source>
        <dbReference type="EMBL" id="MBI9115069.1"/>
    </source>
</evidence>
<accession>A0A934I3T4</accession>
<dbReference type="SUPFAM" id="SSF50249">
    <property type="entry name" value="Nucleic acid-binding proteins"/>
    <property type="match status" value="1"/>
</dbReference>
<dbReference type="CDD" id="cd04496">
    <property type="entry name" value="SSB_OBF"/>
    <property type="match status" value="1"/>
</dbReference>